<keyword evidence="8" id="KW-1185">Reference proteome</keyword>
<reference evidence="7 8" key="1">
    <citation type="journal article" date="2021" name="Microbiol. Spectr.">
        <title>A Single Bacterium Capable of Oxidation and Reduction of Iron at Circumneutral pH.</title>
        <authorList>
            <person name="Kato S."/>
            <person name="Ohkuma M."/>
        </authorList>
    </citation>
    <scope>NUCLEOTIDE SEQUENCE [LARGE SCALE GENOMIC DNA]</scope>
    <source>
        <strain evidence="7 8">MIZ03</strain>
    </source>
</reference>
<keyword evidence="3 5" id="KW-0560">Oxidoreductase</keyword>
<dbReference type="PRINTS" id="PR00682">
    <property type="entry name" value="IPNSYNTHASE"/>
</dbReference>
<evidence type="ECO:0000256" key="1">
    <source>
        <dbReference type="ARBA" id="ARBA00008056"/>
    </source>
</evidence>
<keyword evidence="4 5" id="KW-0408">Iron</keyword>
<proteinExistence type="inferred from homology"/>
<feature type="domain" description="Fe2OG dioxygenase" evidence="6">
    <location>
        <begin position="190"/>
        <end position="300"/>
    </location>
</feature>
<dbReference type="PANTHER" id="PTHR10209:SF885">
    <property type="entry name" value="2OG-FE(II) OXYGENASE FAMILY, PUTATIVE (AFU_ORTHOLOGUE AFUA_2G00750)-RELATED"/>
    <property type="match status" value="1"/>
</dbReference>
<dbReference type="Gene3D" id="2.60.120.330">
    <property type="entry name" value="B-lactam Antibiotic, Isopenicillin N Synthase, Chain"/>
    <property type="match status" value="1"/>
</dbReference>
<evidence type="ECO:0000256" key="2">
    <source>
        <dbReference type="ARBA" id="ARBA00022723"/>
    </source>
</evidence>
<gene>
    <name evidence="7" type="ORF">MIZ03_3307</name>
</gene>
<protein>
    <recommendedName>
        <fullName evidence="6">Fe2OG dioxygenase domain-containing protein</fullName>
    </recommendedName>
</protein>
<evidence type="ECO:0000256" key="4">
    <source>
        <dbReference type="ARBA" id="ARBA00023004"/>
    </source>
</evidence>
<evidence type="ECO:0000256" key="3">
    <source>
        <dbReference type="ARBA" id="ARBA00023002"/>
    </source>
</evidence>
<dbReference type="PROSITE" id="PS51471">
    <property type="entry name" value="FE2OG_OXY"/>
    <property type="match status" value="1"/>
</dbReference>
<dbReference type="Proteomes" id="UP000824366">
    <property type="component" value="Chromosome"/>
</dbReference>
<evidence type="ECO:0000313" key="8">
    <source>
        <dbReference type="Proteomes" id="UP000824366"/>
    </source>
</evidence>
<organism evidence="7 8">
    <name type="scientific">Rhodoferax lithotrophicus</name>
    <dbReference type="NCBI Taxonomy" id="2798804"/>
    <lineage>
        <taxon>Bacteria</taxon>
        <taxon>Pseudomonadati</taxon>
        <taxon>Pseudomonadota</taxon>
        <taxon>Betaproteobacteria</taxon>
        <taxon>Burkholderiales</taxon>
        <taxon>Comamonadaceae</taxon>
        <taxon>Rhodoferax</taxon>
    </lineage>
</organism>
<dbReference type="InterPro" id="IPR044861">
    <property type="entry name" value="IPNS-like_FE2OG_OXY"/>
</dbReference>
<dbReference type="EMBL" id="AP024238">
    <property type="protein sequence ID" value="BCO28407.1"/>
    <property type="molecule type" value="Genomic_DNA"/>
</dbReference>
<dbReference type="InterPro" id="IPR027443">
    <property type="entry name" value="IPNS-like_sf"/>
</dbReference>
<keyword evidence="2 5" id="KW-0479">Metal-binding</keyword>
<dbReference type="Pfam" id="PF03171">
    <property type="entry name" value="2OG-FeII_Oxy"/>
    <property type="match status" value="1"/>
</dbReference>
<dbReference type="Pfam" id="PF14226">
    <property type="entry name" value="DIOX_N"/>
    <property type="match status" value="1"/>
</dbReference>
<accession>A0ABN6D8R5</accession>
<dbReference type="SUPFAM" id="SSF51197">
    <property type="entry name" value="Clavaminate synthase-like"/>
    <property type="match status" value="1"/>
</dbReference>
<sequence length="373" mass="40609">MPTTTLPTTANVAANTPIPGLPILDLRDFTSGTPAQRAAFVDQLRDTAFTLGFLYLKGYGASQTQIDAVLQASRDFFALPPEQKQAIHMANSPHFRGYTAAGDEFTRGERDWREQLDVGAEREPIQQNPTSPAWTRLQGPNQWPDALPHITPALLDWQNTLTQAGQHLLRALALALGQPENTFESAFSGTPVQHLKVIHYPGRAEGESRQGCGPHKDSGCLTLLLQDTQAGLQVLERDGSDTPEGSGRWIDGPPIPGTLVINIGEVLEILSNGFLRANIHQVISPPQNVDRLSVAFFLSPRLDAELPELVLPPELAAKARGVDRDPNNPLIAHTGRNLLKGRLRSHPEVAQRFYADVLEAHGIKAGARGQAYA</sequence>
<evidence type="ECO:0000313" key="7">
    <source>
        <dbReference type="EMBL" id="BCO28407.1"/>
    </source>
</evidence>
<dbReference type="InterPro" id="IPR005123">
    <property type="entry name" value="Oxoglu/Fe-dep_dioxygenase_dom"/>
</dbReference>
<evidence type="ECO:0000259" key="6">
    <source>
        <dbReference type="PROSITE" id="PS51471"/>
    </source>
</evidence>
<comment type="similarity">
    <text evidence="1 5">Belongs to the iron/ascorbate-dependent oxidoreductase family.</text>
</comment>
<dbReference type="PANTHER" id="PTHR10209">
    <property type="entry name" value="OXIDOREDUCTASE, 2OG-FE II OXYGENASE FAMILY PROTEIN"/>
    <property type="match status" value="1"/>
</dbReference>
<name>A0ABN6D8R5_9BURK</name>
<evidence type="ECO:0000256" key="5">
    <source>
        <dbReference type="RuleBase" id="RU003682"/>
    </source>
</evidence>
<dbReference type="InterPro" id="IPR026992">
    <property type="entry name" value="DIOX_N"/>
</dbReference>
<dbReference type="RefSeq" id="WP_223904366.1">
    <property type="nucleotide sequence ID" value="NZ_AP024238.1"/>
</dbReference>